<keyword evidence="9" id="KW-0406">Ion transport</keyword>
<keyword evidence="4" id="KW-1003">Cell membrane</keyword>
<feature type="transmembrane region" description="Helical" evidence="14">
    <location>
        <begin position="73"/>
        <end position="95"/>
    </location>
</feature>
<feature type="transmembrane region" description="Helical" evidence="14">
    <location>
        <begin position="415"/>
        <end position="438"/>
    </location>
</feature>
<dbReference type="EMBL" id="JADEWZ010000004">
    <property type="protein sequence ID" value="MBE9114973.1"/>
    <property type="molecule type" value="Genomic_DNA"/>
</dbReference>
<dbReference type="GO" id="GO:0006814">
    <property type="term" value="P:sodium ion transport"/>
    <property type="evidence" value="ECO:0007669"/>
    <property type="project" value="UniProtKB-KW"/>
</dbReference>
<evidence type="ECO:0000256" key="3">
    <source>
        <dbReference type="ARBA" id="ARBA00022448"/>
    </source>
</evidence>
<feature type="transmembrane region" description="Helical" evidence="14">
    <location>
        <begin position="6"/>
        <end position="23"/>
    </location>
</feature>
<comment type="caution">
    <text evidence="15">The sequence shown here is derived from an EMBL/GenBank/DDBJ whole genome shotgun (WGS) entry which is preliminary data.</text>
</comment>
<dbReference type="InterPro" id="IPR001734">
    <property type="entry name" value="Na/solute_symporter"/>
</dbReference>
<dbReference type="RefSeq" id="WP_194028067.1">
    <property type="nucleotide sequence ID" value="NZ_JADEWZ010000004.1"/>
</dbReference>
<name>A0A8J7B8Q3_9CYAN</name>
<evidence type="ECO:0000256" key="11">
    <source>
        <dbReference type="ARBA" id="ARBA00023201"/>
    </source>
</evidence>
<feature type="transmembrane region" description="Helical" evidence="14">
    <location>
        <begin position="458"/>
        <end position="476"/>
    </location>
</feature>
<proteinExistence type="inferred from homology"/>
<organism evidence="15 16">
    <name type="scientific">Lusitaniella coriacea LEGE 07157</name>
    <dbReference type="NCBI Taxonomy" id="945747"/>
    <lineage>
        <taxon>Bacteria</taxon>
        <taxon>Bacillati</taxon>
        <taxon>Cyanobacteriota</taxon>
        <taxon>Cyanophyceae</taxon>
        <taxon>Spirulinales</taxon>
        <taxon>Lusitaniellaceae</taxon>
        <taxon>Lusitaniella</taxon>
    </lineage>
</organism>
<keyword evidence="3" id="KW-0813">Transport</keyword>
<dbReference type="Pfam" id="PF00474">
    <property type="entry name" value="SSF"/>
    <property type="match status" value="1"/>
</dbReference>
<dbReference type="InterPro" id="IPR018212">
    <property type="entry name" value="Na/solute_symporter_CS"/>
</dbReference>
<evidence type="ECO:0000256" key="12">
    <source>
        <dbReference type="ARBA" id="ARBA00033708"/>
    </source>
</evidence>
<dbReference type="PROSITE" id="PS50283">
    <property type="entry name" value="NA_SOLUT_SYMP_3"/>
    <property type="match status" value="1"/>
</dbReference>
<feature type="transmembrane region" description="Helical" evidence="14">
    <location>
        <begin position="184"/>
        <end position="206"/>
    </location>
</feature>
<reference evidence="15" key="1">
    <citation type="submission" date="2020-10" db="EMBL/GenBank/DDBJ databases">
        <authorList>
            <person name="Castelo-Branco R."/>
            <person name="Eusebio N."/>
            <person name="Adriana R."/>
            <person name="Vieira A."/>
            <person name="Brugerolle De Fraissinette N."/>
            <person name="Rezende De Castro R."/>
            <person name="Schneider M.P."/>
            <person name="Vasconcelos V."/>
            <person name="Leao P.N."/>
        </authorList>
    </citation>
    <scope>NUCLEOTIDE SEQUENCE</scope>
    <source>
        <strain evidence="15">LEGE 07157</strain>
    </source>
</reference>
<evidence type="ECO:0000256" key="7">
    <source>
        <dbReference type="ARBA" id="ARBA00022989"/>
    </source>
</evidence>
<keyword evidence="16" id="KW-1185">Reference proteome</keyword>
<evidence type="ECO:0000256" key="4">
    <source>
        <dbReference type="ARBA" id="ARBA00022475"/>
    </source>
</evidence>
<comment type="catalytic activity">
    <reaction evidence="12">
        <text>L-proline(in) + Na(+)(in) = L-proline(out) + Na(+)(out)</text>
        <dbReference type="Rhea" id="RHEA:28967"/>
        <dbReference type="ChEBI" id="CHEBI:29101"/>
        <dbReference type="ChEBI" id="CHEBI:60039"/>
    </reaction>
</comment>
<gene>
    <name evidence="15" type="ORF">IQ249_03580</name>
</gene>
<sequence>MTDRIFFWGIIVFLFGTLGIGVWASKQIKGDSVNYLVAGRGLALPLAAATLMAQSVDSNATLGNTDLAAEFGFWAGASLPIGLALCLFLTALFFAKPMNRMGLITLPDFYRVKYNRITEFVASIIMVLSFAFLLAGNLVAGGYLFQTFLGTSYLAGVMLIAIVVFIYTASGGLFAVAYTDAIQVAIALIGTILLVGFLGFNFGMEIPAGTGPFDLAQLTSPEMGAAVNWATLLALGLGDIVAIDFMARVFAAESPETAQRACFIGSAGTVLIGVPFSIIALSSTSILEQAGVTAGEGPLLFAILKDVVPPVLGLIVIAAILSASLSTADGAILGTSSVMAHNILGIRHNEHSTGEDRLLLITRIMAFVITALGVFFAVRVPQTGILLLLAFDLGFAGLLVPLAGGLYWREASWQGALSCILLGTLTRLFFFALMPTAYGIDNTLLYIPNGIFTAAFDGFPTLISPLVGLVAFIGFSKLTGGAEALRNESHFEERQPQEIGRPRLFTRGSNE</sequence>
<keyword evidence="10 14" id="KW-0472">Membrane</keyword>
<dbReference type="PANTHER" id="PTHR48086">
    <property type="entry name" value="SODIUM/PROLINE SYMPORTER-RELATED"/>
    <property type="match status" value="1"/>
</dbReference>
<evidence type="ECO:0000256" key="8">
    <source>
        <dbReference type="ARBA" id="ARBA00023053"/>
    </source>
</evidence>
<keyword evidence="5 14" id="KW-0812">Transmembrane</keyword>
<evidence type="ECO:0000256" key="13">
    <source>
        <dbReference type="RuleBase" id="RU362091"/>
    </source>
</evidence>
<evidence type="ECO:0000256" key="6">
    <source>
        <dbReference type="ARBA" id="ARBA00022847"/>
    </source>
</evidence>
<comment type="similarity">
    <text evidence="2 13">Belongs to the sodium:solute symporter (SSF) (TC 2.A.21) family.</text>
</comment>
<evidence type="ECO:0000313" key="16">
    <source>
        <dbReference type="Proteomes" id="UP000654482"/>
    </source>
</evidence>
<feature type="transmembrane region" description="Helical" evidence="14">
    <location>
        <begin position="384"/>
        <end position="408"/>
    </location>
</feature>
<keyword evidence="11" id="KW-0739">Sodium transport</keyword>
<evidence type="ECO:0000256" key="14">
    <source>
        <dbReference type="SAM" id="Phobius"/>
    </source>
</evidence>
<dbReference type="CDD" id="cd11474">
    <property type="entry name" value="SLC5sbd_CHT"/>
    <property type="match status" value="1"/>
</dbReference>
<evidence type="ECO:0000256" key="2">
    <source>
        <dbReference type="ARBA" id="ARBA00006434"/>
    </source>
</evidence>
<protein>
    <submittedName>
        <fullName evidence="15">Sodium:solute symporter family protein</fullName>
    </submittedName>
</protein>
<comment type="subcellular location">
    <subcellularLocation>
        <location evidence="1">Cell membrane</location>
        <topology evidence="1">Multi-pass membrane protein</topology>
    </subcellularLocation>
</comment>
<evidence type="ECO:0000256" key="5">
    <source>
        <dbReference type="ARBA" id="ARBA00022692"/>
    </source>
</evidence>
<dbReference type="GO" id="GO:0005886">
    <property type="term" value="C:plasma membrane"/>
    <property type="evidence" value="ECO:0007669"/>
    <property type="project" value="UniProtKB-SubCell"/>
</dbReference>
<dbReference type="InterPro" id="IPR038377">
    <property type="entry name" value="Na/Glc_symporter_sf"/>
</dbReference>
<feature type="transmembrane region" description="Helical" evidence="14">
    <location>
        <begin position="307"/>
        <end position="338"/>
    </location>
</feature>
<dbReference type="GO" id="GO:0046942">
    <property type="term" value="P:carboxylic acid transport"/>
    <property type="evidence" value="ECO:0007669"/>
    <property type="project" value="UniProtKB-ARBA"/>
</dbReference>
<feature type="transmembrane region" description="Helical" evidence="14">
    <location>
        <begin position="226"/>
        <end position="251"/>
    </location>
</feature>
<accession>A0A8J7B8Q3</accession>
<dbReference type="InterPro" id="IPR050277">
    <property type="entry name" value="Sodium:Solute_Symporter"/>
</dbReference>
<evidence type="ECO:0000256" key="9">
    <source>
        <dbReference type="ARBA" id="ARBA00023065"/>
    </source>
</evidence>
<dbReference type="Gene3D" id="1.20.1730.10">
    <property type="entry name" value="Sodium/glucose cotransporter"/>
    <property type="match status" value="1"/>
</dbReference>
<feature type="transmembrane region" description="Helical" evidence="14">
    <location>
        <begin position="263"/>
        <end position="287"/>
    </location>
</feature>
<evidence type="ECO:0000256" key="1">
    <source>
        <dbReference type="ARBA" id="ARBA00004651"/>
    </source>
</evidence>
<dbReference type="Proteomes" id="UP000654482">
    <property type="component" value="Unassembled WGS sequence"/>
</dbReference>
<evidence type="ECO:0000313" key="15">
    <source>
        <dbReference type="EMBL" id="MBE9114973.1"/>
    </source>
</evidence>
<keyword evidence="7 14" id="KW-1133">Transmembrane helix</keyword>
<dbReference type="PROSITE" id="PS00456">
    <property type="entry name" value="NA_SOLUT_SYMP_1"/>
    <property type="match status" value="1"/>
</dbReference>
<feature type="transmembrane region" description="Helical" evidence="14">
    <location>
        <begin position="358"/>
        <end position="378"/>
    </location>
</feature>
<dbReference type="PANTHER" id="PTHR48086:SF3">
    <property type="entry name" value="SODIUM_PROLINE SYMPORTER"/>
    <property type="match status" value="1"/>
</dbReference>
<keyword evidence="8" id="KW-0915">Sodium</keyword>
<feature type="transmembrane region" description="Helical" evidence="14">
    <location>
        <begin position="35"/>
        <end position="53"/>
    </location>
</feature>
<feature type="transmembrane region" description="Helical" evidence="14">
    <location>
        <begin position="120"/>
        <end position="145"/>
    </location>
</feature>
<evidence type="ECO:0000256" key="10">
    <source>
        <dbReference type="ARBA" id="ARBA00023136"/>
    </source>
</evidence>
<dbReference type="AlphaFoldDB" id="A0A8J7B8Q3"/>
<keyword evidence="6" id="KW-0769">Symport</keyword>
<feature type="transmembrane region" description="Helical" evidence="14">
    <location>
        <begin position="151"/>
        <end position="177"/>
    </location>
</feature>
<dbReference type="GO" id="GO:0015293">
    <property type="term" value="F:symporter activity"/>
    <property type="evidence" value="ECO:0007669"/>
    <property type="project" value="UniProtKB-KW"/>
</dbReference>